<reference evidence="2" key="1">
    <citation type="submission" date="2020-02" db="EMBL/GenBank/DDBJ databases">
        <title>Synteny-based analysis reveals conserved mechanism for high triclosan tolerance in Pseudomonas, as well as instances of horizontal transfer.</title>
        <authorList>
            <person name="Mcfarland A.G."/>
            <person name="Bertucci H.K."/>
            <person name="Litmann E."/>
            <person name="Shen J."/>
            <person name="Huttenhower C."/>
            <person name="Hartmann E.M."/>
        </authorList>
    </citation>
    <scope>NUCLEOTIDE SEQUENCE</scope>
    <source>
        <strain evidence="2">109A1</strain>
    </source>
</reference>
<gene>
    <name evidence="2" type="ORF">G7024_16425</name>
</gene>
<dbReference type="EMBL" id="JAAMRD010000014">
    <property type="protein sequence ID" value="MBA1305977.1"/>
    <property type="molecule type" value="Genomic_DNA"/>
</dbReference>
<organism evidence="2 3">
    <name type="scientific">Stutzerimonas stutzeri</name>
    <name type="common">Pseudomonas stutzeri</name>
    <dbReference type="NCBI Taxonomy" id="316"/>
    <lineage>
        <taxon>Bacteria</taxon>
        <taxon>Pseudomonadati</taxon>
        <taxon>Pseudomonadota</taxon>
        <taxon>Gammaproteobacteria</taxon>
        <taxon>Pseudomonadales</taxon>
        <taxon>Pseudomonadaceae</taxon>
        <taxon>Stutzerimonas</taxon>
    </lineage>
</organism>
<dbReference type="RefSeq" id="WP_181121715.1">
    <property type="nucleotide sequence ID" value="NZ_JAAMRD010000014.1"/>
</dbReference>
<feature type="region of interest" description="Disordered" evidence="1">
    <location>
        <begin position="127"/>
        <end position="192"/>
    </location>
</feature>
<dbReference type="Proteomes" id="UP001138621">
    <property type="component" value="Unassembled WGS sequence"/>
</dbReference>
<comment type="caution">
    <text evidence="2">The sequence shown here is derived from an EMBL/GenBank/DDBJ whole genome shotgun (WGS) entry which is preliminary data.</text>
</comment>
<protein>
    <submittedName>
        <fullName evidence="2">Uncharacterized protein</fullName>
    </submittedName>
</protein>
<dbReference type="AlphaFoldDB" id="A0AA40RU77"/>
<sequence length="192" mass="20740">MSKAGVVFIQAPLVTGFHDALLALLQEDNRRMANHLVLTVSEACLDIWPLTIEDYKAPGDGELHDAKIALNPNRFPRLYKLYTSLPPGVKGLTMINLLNRHQMMKETSPEEANAALNRMLLGRHGAGEESYDQTLQGKDASGPDAAPGKEEKAEVNVSAPTGRVVPTEVAAPPAPQEDIADPLANIPPLSFD</sequence>
<evidence type="ECO:0000313" key="2">
    <source>
        <dbReference type="EMBL" id="MBA1305977.1"/>
    </source>
</evidence>
<name>A0AA40RU77_STUST</name>
<evidence type="ECO:0000256" key="1">
    <source>
        <dbReference type="SAM" id="MobiDB-lite"/>
    </source>
</evidence>
<proteinExistence type="predicted"/>
<accession>A0AA40RU77</accession>
<evidence type="ECO:0000313" key="3">
    <source>
        <dbReference type="Proteomes" id="UP001138621"/>
    </source>
</evidence>